<proteinExistence type="predicted"/>
<organism evidence="3 4">
    <name type="scientific">Kwoniella europaea PYCC6329</name>
    <dbReference type="NCBI Taxonomy" id="1423913"/>
    <lineage>
        <taxon>Eukaryota</taxon>
        <taxon>Fungi</taxon>
        <taxon>Dikarya</taxon>
        <taxon>Basidiomycota</taxon>
        <taxon>Agaricomycotina</taxon>
        <taxon>Tremellomycetes</taxon>
        <taxon>Tremellales</taxon>
        <taxon>Cryptococcaceae</taxon>
        <taxon>Kwoniella</taxon>
    </lineage>
</organism>
<dbReference type="CDD" id="cd09917">
    <property type="entry name" value="F-box_SF"/>
    <property type="match status" value="1"/>
</dbReference>
<dbReference type="Pfam" id="PF12937">
    <property type="entry name" value="F-box-like"/>
    <property type="match status" value="1"/>
</dbReference>
<evidence type="ECO:0000313" key="3">
    <source>
        <dbReference type="EMBL" id="WWD02289.1"/>
    </source>
</evidence>
<gene>
    <name evidence="3" type="ORF">V865_000328</name>
</gene>
<dbReference type="RefSeq" id="XP_066080256.1">
    <property type="nucleotide sequence ID" value="XM_066224159.1"/>
</dbReference>
<feature type="domain" description="F-box" evidence="2">
    <location>
        <begin position="14"/>
        <end position="53"/>
    </location>
</feature>
<dbReference type="Proteomes" id="UP001358614">
    <property type="component" value="Chromosome 1"/>
</dbReference>
<name>A0AAX4K804_9TREE</name>
<feature type="region of interest" description="Disordered" evidence="1">
    <location>
        <begin position="225"/>
        <end position="250"/>
    </location>
</feature>
<dbReference type="AlphaFoldDB" id="A0AAX4K804"/>
<evidence type="ECO:0000313" key="4">
    <source>
        <dbReference type="Proteomes" id="UP001358614"/>
    </source>
</evidence>
<evidence type="ECO:0000256" key="1">
    <source>
        <dbReference type="SAM" id="MobiDB-lite"/>
    </source>
</evidence>
<feature type="compositionally biased region" description="Acidic residues" evidence="1">
    <location>
        <begin position="233"/>
        <end position="250"/>
    </location>
</feature>
<reference evidence="3 4" key="1">
    <citation type="submission" date="2024-01" db="EMBL/GenBank/DDBJ databases">
        <title>Comparative genomics of Cryptococcus and Kwoniella reveals pathogenesis evolution and contrasting modes of karyotype evolution via chromosome fusion or intercentromeric recombination.</title>
        <authorList>
            <person name="Coelho M.A."/>
            <person name="David-Palma M."/>
            <person name="Shea T."/>
            <person name="Bowers K."/>
            <person name="McGinley-Smith S."/>
            <person name="Mohammad A.W."/>
            <person name="Gnirke A."/>
            <person name="Yurkov A.M."/>
            <person name="Nowrousian M."/>
            <person name="Sun S."/>
            <person name="Cuomo C.A."/>
            <person name="Heitman J."/>
        </authorList>
    </citation>
    <scope>NUCLEOTIDE SEQUENCE [LARGE SCALE GENOMIC DNA]</scope>
    <source>
        <strain evidence="3 4">PYCC6329</strain>
    </source>
</reference>
<dbReference type="KEGG" id="ker:91099132"/>
<dbReference type="InterPro" id="IPR001810">
    <property type="entry name" value="F-box_dom"/>
</dbReference>
<dbReference type="EMBL" id="CP144089">
    <property type="protein sequence ID" value="WWD02289.1"/>
    <property type="molecule type" value="Genomic_DNA"/>
</dbReference>
<dbReference type="GeneID" id="91099132"/>
<accession>A0AAX4K804</accession>
<dbReference type="InterPro" id="IPR036047">
    <property type="entry name" value="F-box-like_dom_sf"/>
</dbReference>
<evidence type="ECO:0000259" key="2">
    <source>
        <dbReference type="Pfam" id="PF12937"/>
    </source>
</evidence>
<protein>
    <recommendedName>
        <fullName evidence="2">F-box domain-containing protein</fullName>
    </recommendedName>
</protein>
<keyword evidence="4" id="KW-1185">Reference proteome</keyword>
<sequence length="350" mass="40123">MASLSSKSSIITHPDILCYILQYADKQSLARCMRVSWLFFQLASPLLYSTLSITPNNIDSVLRGASSGSMIYSDCTEREMKRDLLGLVKNLSVKNHEGCDNLGCMRWFQTNIKFPSLNVLRIYLNEINTSALYCRWLRGFEPKKLIIRDMTYLAAGQPYSGIADETFQTVTKLVITFRNLEDLREVNQMTLETGQSIEHHKRISDENTEIVLIFWTDDPAQKWDHNANVGVDSDPDFNADSDSNSDDGEGEIDNLVQQISLCAMADVGRLIVCNSDKIAMKDRTNMDVKQYISNRIEGMMENWMNCTGGQKQLNNRLEVIEYMGFKEYLAIEDWQGEFDREEVNLWFDDS</sequence>
<dbReference type="SUPFAM" id="SSF81383">
    <property type="entry name" value="F-box domain"/>
    <property type="match status" value="1"/>
</dbReference>